<keyword evidence="4" id="KW-1185">Reference proteome</keyword>
<dbReference type="InterPro" id="IPR007060">
    <property type="entry name" value="FtsL/DivIC"/>
</dbReference>
<comment type="caution">
    <text evidence="3">The sequence shown here is derived from an EMBL/GenBank/DDBJ whole genome shotgun (WGS) entry which is preliminary data.</text>
</comment>
<dbReference type="RefSeq" id="WP_145225350.1">
    <property type="nucleotide sequence ID" value="NZ_VIVQ01000001.1"/>
</dbReference>
<evidence type="ECO:0000313" key="4">
    <source>
        <dbReference type="Proteomes" id="UP000318297"/>
    </source>
</evidence>
<keyword evidence="2" id="KW-0472">Membrane</keyword>
<feature type="compositionally biased region" description="Polar residues" evidence="1">
    <location>
        <begin position="9"/>
        <end position="19"/>
    </location>
</feature>
<reference evidence="3 4" key="1">
    <citation type="submission" date="2019-06" db="EMBL/GenBank/DDBJ databases">
        <title>Sequencing the genomes of 1000 actinobacteria strains.</title>
        <authorList>
            <person name="Klenk H.-P."/>
        </authorList>
    </citation>
    <scope>NUCLEOTIDE SEQUENCE [LARGE SCALE GENOMIC DNA]</scope>
    <source>
        <strain evidence="3 4">DSM 19560</strain>
    </source>
</reference>
<feature type="compositionally biased region" description="Polar residues" evidence="1">
    <location>
        <begin position="49"/>
        <end position="60"/>
    </location>
</feature>
<dbReference type="Proteomes" id="UP000318297">
    <property type="component" value="Unassembled WGS sequence"/>
</dbReference>
<dbReference type="OrthoDB" id="5187715at2"/>
<dbReference type="AlphaFoldDB" id="A0A561E888"/>
<proteinExistence type="predicted"/>
<feature type="region of interest" description="Disordered" evidence="1">
    <location>
        <begin position="1"/>
        <end position="60"/>
    </location>
</feature>
<feature type="transmembrane region" description="Helical" evidence="2">
    <location>
        <begin position="67"/>
        <end position="89"/>
    </location>
</feature>
<evidence type="ECO:0000256" key="2">
    <source>
        <dbReference type="SAM" id="Phobius"/>
    </source>
</evidence>
<sequence>MTRDARPSGRNQPRSSTRPAVNRPVSGRPSAPRGTQTKPSTKPARRARVTNSRVSRTPRNPRSMRRLAVIGVLLVFLAVVITPTLRAYLAQRSQIGQLTQQVAAQQANITSLQNQQKQLNDPKYIAAQAGAQLAFAKPGQTLTIYVTTEPSAAAKAAAAAKKATWYGSLWQSVVNSGKH</sequence>
<protein>
    <submittedName>
        <fullName evidence="3">Cell division protein FtsB</fullName>
    </submittedName>
</protein>
<dbReference type="GO" id="GO:0051301">
    <property type="term" value="P:cell division"/>
    <property type="evidence" value="ECO:0007669"/>
    <property type="project" value="UniProtKB-KW"/>
</dbReference>
<evidence type="ECO:0000256" key="1">
    <source>
        <dbReference type="SAM" id="MobiDB-lite"/>
    </source>
</evidence>
<accession>A0A561E888</accession>
<keyword evidence="3" id="KW-0131">Cell cycle</keyword>
<evidence type="ECO:0000313" key="3">
    <source>
        <dbReference type="EMBL" id="TWE11832.1"/>
    </source>
</evidence>
<keyword evidence="2" id="KW-1133">Transmembrane helix</keyword>
<keyword evidence="3" id="KW-0132">Cell division</keyword>
<dbReference type="Pfam" id="PF04977">
    <property type="entry name" value="DivIC"/>
    <property type="match status" value="1"/>
</dbReference>
<keyword evidence="2" id="KW-0812">Transmembrane</keyword>
<name>A0A561E888_9MICO</name>
<organism evidence="3 4">
    <name type="scientific">Rudaeicoccus suwonensis</name>
    <dbReference type="NCBI Taxonomy" id="657409"/>
    <lineage>
        <taxon>Bacteria</taxon>
        <taxon>Bacillati</taxon>
        <taxon>Actinomycetota</taxon>
        <taxon>Actinomycetes</taxon>
        <taxon>Micrococcales</taxon>
        <taxon>Dermacoccaceae</taxon>
        <taxon>Rudaeicoccus</taxon>
    </lineage>
</organism>
<dbReference type="EMBL" id="VIVQ01000001">
    <property type="protein sequence ID" value="TWE11832.1"/>
    <property type="molecule type" value="Genomic_DNA"/>
</dbReference>
<gene>
    <name evidence="3" type="ORF">BKA23_0619</name>
</gene>